<evidence type="ECO:0000256" key="4">
    <source>
        <dbReference type="ARBA" id="ARBA00022692"/>
    </source>
</evidence>
<keyword evidence="3" id="KW-1003">Cell membrane</keyword>
<protein>
    <submittedName>
        <fullName evidence="10">ABC transporter permease</fullName>
    </submittedName>
</protein>
<feature type="transmembrane region" description="Helical" evidence="7">
    <location>
        <begin position="272"/>
        <end position="296"/>
    </location>
</feature>
<evidence type="ECO:0000256" key="7">
    <source>
        <dbReference type="RuleBase" id="RU363032"/>
    </source>
</evidence>
<dbReference type="SUPFAM" id="SSF161098">
    <property type="entry name" value="MetI-like"/>
    <property type="match status" value="1"/>
</dbReference>
<feature type="transmembrane region" description="Helical" evidence="7">
    <location>
        <begin position="223"/>
        <end position="252"/>
    </location>
</feature>
<feature type="transmembrane region" description="Helical" evidence="7">
    <location>
        <begin position="65"/>
        <end position="88"/>
    </location>
</feature>
<dbReference type="PANTHER" id="PTHR30151:SF0">
    <property type="entry name" value="ABC TRANSPORTER PERMEASE PROTEIN MJ0413-RELATED"/>
    <property type="match status" value="1"/>
</dbReference>
<dbReference type="PANTHER" id="PTHR30151">
    <property type="entry name" value="ALKANE SULFONATE ABC TRANSPORTER-RELATED, MEMBRANE SUBUNIT"/>
    <property type="match status" value="1"/>
</dbReference>
<feature type="transmembrane region" description="Helical" evidence="7">
    <location>
        <begin position="182"/>
        <end position="202"/>
    </location>
</feature>
<gene>
    <name evidence="10" type="ORF">HF576_06785</name>
</gene>
<evidence type="ECO:0000259" key="9">
    <source>
        <dbReference type="PROSITE" id="PS50928"/>
    </source>
</evidence>
<dbReference type="InterPro" id="IPR035906">
    <property type="entry name" value="MetI-like_sf"/>
</dbReference>
<keyword evidence="5 7" id="KW-1133">Transmembrane helix</keyword>
<dbReference type="EMBL" id="JABACI010000001">
    <property type="protein sequence ID" value="NLP83544.1"/>
    <property type="molecule type" value="Genomic_DNA"/>
</dbReference>
<evidence type="ECO:0000256" key="3">
    <source>
        <dbReference type="ARBA" id="ARBA00022475"/>
    </source>
</evidence>
<evidence type="ECO:0000256" key="5">
    <source>
        <dbReference type="ARBA" id="ARBA00022989"/>
    </source>
</evidence>
<comment type="similarity">
    <text evidence="7">Belongs to the binding-protein-dependent transport system permease family.</text>
</comment>
<feature type="region of interest" description="Disordered" evidence="8">
    <location>
        <begin position="1"/>
        <end position="30"/>
    </location>
</feature>
<dbReference type="Pfam" id="PF00528">
    <property type="entry name" value="BPD_transp_1"/>
    <property type="match status" value="1"/>
</dbReference>
<evidence type="ECO:0000313" key="11">
    <source>
        <dbReference type="Proteomes" id="UP001429745"/>
    </source>
</evidence>
<dbReference type="InterPro" id="IPR000515">
    <property type="entry name" value="MetI-like"/>
</dbReference>
<comment type="subcellular location">
    <subcellularLocation>
        <location evidence="1 7">Cell membrane</location>
        <topology evidence="1 7">Multi-pass membrane protein</topology>
    </subcellularLocation>
</comment>
<evidence type="ECO:0000256" key="1">
    <source>
        <dbReference type="ARBA" id="ARBA00004651"/>
    </source>
</evidence>
<proteinExistence type="inferred from homology"/>
<evidence type="ECO:0000256" key="6">
    <source>
        <dbReference type="ARBA" id="ARBA00023136"/>
    </source>
</evidence>
<sequence length="316" mass="34337">MSPASRGPECEASGRPPAPDRAPDVAKPNGSTFMATADAPMIVAAPPEPLPRGRRARRNRGLRKLALGVAGIVGFLLIWQLLPILGIVNPAYFPTATETIAQLFVEFRDLEFWRNVGRTLTSWGIGLLIATVLAVVLGTVIGLVPFLRRATHTTVEFLRPIPSVALIPLAILMFGYQLQAALLIIVFASFWQVFIQVLYGVADVDAVARDTARSFGLSRGSRIVNLVFPTALPYLMTGLRLAATVALILAITAEMFINVPGLGRAIMFAREAGQWTTVYALVIVTGMLGLLVNLVFRAIERRSLSWHQSVRGEEVL</sequence>
<feature type="domain" description="ABC transmembrane type-1" evidence="9">
    <location>
        <begin position="120"/>
        <end position="296"/>
    </location>
</feature>
<dbReference type="Proteomes" id="UP001429745">
    <property type="component" value="Unassembled WGS sequence"/>
</dbReference>
<organism evidence="10 11">
    <name type="scientific">Microbacterium salsuginis</name>
    <dbReference type="NCBI Taxonomy" id="2722803"/>
    <lineage>
        <taxon>Bacteria</taxon>
        <taxon>Bacillati</taxon>
        <taxon>Actinomycetota</taxon>
        <taxon>Actinomycetes</taxon>
        <taxon>Micrococcales</taxon>
        <taxon>Microbacteriaceae</taxon>
        <taxon>Microbacterium</taxon>
    </lineage>
</organism>
<dbReference type="PROSITE" id="PS50928">
    <property type="entry name" value="ABC_TM1"/>
    <property type="match status" value="1"/>
</dbReference>
<keyword evidence="2 7" id="KW-0813">Transport</keyword>
<keyword evidence="11" id="KW-1185">Reference proteome</keyword>
<evidence type="ECO:0000256" key="8">
    <source>
        <dbReference type="SAM" id="MobiDB-lite"/>
    </source>
</evidence>
<feature type="transmembrane region" description="Helical" evidence="7">
    <location>
        <begin position="157"/>
        <end position="176"/>
    </location>
</feature>
<dbReference type="CDD" id="cd06261">
    <property type="entry name" value="TM_PBP2"/>
    <property type="match status" value="1"/>
</dbReference>
<feature type="transmembrane region" description="Helical" evidence="7">
    <location>
        <begin position="123"/>
        <end position="145"/>
    </location>
</feature>
<accession>A0ABX1KBY8</accession>
<keyword evidence="4 7" id="KW-0812">Transmembrane</keyword>
<reference evidence="10 11" key="1">
    <citation type="submission" date="2020-04" db="EMBL/GenBank/DDBJ databases">
        <title>CFH 90308 Microbacterium sp.</title>
        <authorList>
            <person name="Nie G."/>
            <person name="Ming H."/>
            <person name="Xia T."/>
        </authorList>
    </citation>
    <scope>NUCLEOTIDE SEQUENCE [LARGE SCALE GENOMIC DNA]</scope>
    <source>
        <strain evidence="10 11">CFH 90308</strain>
    </source>
</reference>
<comment type="caution">
    <text evidence="10">The sequence shown here is derived from an EMBL/GenBank/DDBJ whole genome shotgun (WGS) entry which is preliminary data.</text>
</comment>
<name>A0ABX1KBY8_9MICO</name>
<keyword evidence="6 7" id="KW-0472">Membrane</keyword>
<dbReference type="Gene3D" id="1.10.3720.10">
    <property type="entry name" value="MetI-like"/>
    <property type="match status" value="1"/>
</dbReference>
<evidence type="ECO:0000313" key="10">
    <source>
        <dbReference type="EMBL" id="NLP83544.1"/>
    </source>
</evidence>
<evidence type="ECO:0000256" key="2">
    <source>
        <dbReference type="ARBA" id="ARBA00022448"/>
    </source>
</evidence>